<dbReference type="InterPro" id="IPR031348">
    <property type="entry name" value="PigL_N"/>
</dbReference>
<sequence length="466" mass="52623">MSAGFGFSIGDFIAVLKLVSQVVDSLRESSHATSTFRSLITELHSLETALIRIKRLDPDTGQNVDKIALWAAASQCQRTIDDFYGKVKKYQPHLQGGGTGEKIKDVWMKFRWTVCKKDDLDNFRAEIRGHASSIEILLLTVAMDATSTNAKKQDEQNKSLGSRIQDFSMQVFGKLNTITDSIAHNVAQGKALLESSAQIVQTNLRVFQMVHDIQLYILKIPGQVQRQQPVYLIDPLNKECPFHLEFIRSADALLSVLKVNLKESECGPGMIERGEFALEEMGTESTIDLGKSWDNCFYPGQRVAMSMIFPYQTIDSPSCPRCRAEHRGSYDKEVTCTICGIVFRRITEVLEEQQASEATALSMNNGDDMKAPTAPIHGPARPSQKRKREEDDVFTNLRKFRRIRLVPPRPLNEPFVAEMSNHAREGHRCKLYELRQNDWFDLGTGFITTMPHSEVRTVYAKGLLMT</sequence>
<evidence type="ECO:0000256" key="1">
    <source>
        <dbReference type="SAM" id="MobiDB-lite"/>
    </source>
</evidence>
<accession>A0A9P4NUN8</accession>
<evidence type="ECO:0008006" key="6">
    <source>
        <dbReference type="Google" id="ProtNLM"/>
    </source>
</evidence>
<dbReference type="Pfam" id="PF22893">
    <property type="entry name" value="ULD_2"/>
    <property type="match status" value="1"/>
</dbReference>
<feature type="region of interest" description="Disordered" evidence="1">
    <location>
        <begin position="363"/>
        <end position="391"/>
    </location>
</feature>
<dbReference type="PANTHER" id="PTHR38886">
    <property type="entry name" value="SESA DOMAIN-CONTAINING PROTEIN"/>
    <property type="match status" value="1"/>
</dbReference>
<dbReference type="Proteomes" id="UP000800235">
    <property type="component" value="Unassembled WGS sequence"/>
</dbReference>
<evidence type="ECO:0000259" key="3">
    <source>
        <dbReference type="Pfam" id="PF22893"/>
    </source>
</evidence>
<organism evidence="4 5">
    <name type="scientific">Tothia fuscella</name>
    <dbReference type="NCBI Taxonomy" id="1048955"/>
    <lineage>
        <taxon>Eukaryota</taxon>
        <taxon>Fungi</taxon>
        <taxon>Dikarya</taxon>
        <taxon>Ascomycota</taxon>
        <taxon>Pezizomycotina</taxon>
        <taxon>Dothideomycetes</taxon>
        <taxon>Pleosporomycetidae</taxon>
        <taxon>Venturiales</taxon>
        <taxon>Cylindrosympodiaceae</taxon>
        <taxon>Tothia</taxon>
    </lineage>
</organism>
<evidence type="ECO:0000259" key="2">
    <source>
        <dbReference type="Pfam" id="PF17111"/>
    </source>
</evidence>
<dbReference type="AlphaFoldDB" id="A0A9P4NUN8"/>
<reference evidence="4" key="1">
    <citation type="journal article" date="2020" name="Stud. Mycol.">
        <title>101 Dothideomycetes genomes: a test case for predicting lifestyles and emergence of pathogens.</title>
        <authorList>
            <person name="Haridas S."/>
            <person name="Albert R."/>
            <person name="Binder M."/>
            <person name="Bloem J."/>
            <person name="Labutti K."/>
            <person name="Salamov A."/>
            <person name="Andreopoulos B."/>
            <person name="Baker S."/>
            <person name="Barry K."/>
            <person name="Bills G."/>
            <person name="Bluhm B."/>
            <person name="Cannon C."/>
            <person name="Castanera R."/>
            <person name="Culley D."/>
            <person name="Daum C."/>
            <person name="Ezra D."/>
            <person name="Gonzalez J."/>
            <person name="Henrissat B."/>
            <person name="Kuo A."/>
            <person name="Liang C."/>
            <person name="Lipzen A."/>
            <person name="Lutzoni F."/>
            <person name="Magnuson J."/>
            <person name="Mondo S."/>
            <person name="Nolan M."/>
            <person name="Ohm R."/>
            <person name="Pangilinan J."/>
            <person name="Park H.-J."/>
            <person name="Ramirez L."/>
            <person name="Alfaro M."/>
            <person name="Sun H."/>
            <person name="Tritt A."/>
            <person name="Yoshinaga Y."/>
            <person name="Zwiers L.-H."/>
            <person name="Turgeon B."/>
            <person name="Goodwin S."/>
            <person name="Spatafora J."/>
            <person name="Crous P."/>
            <person name="Grigoriev I."/>
        </authorList>
    </citation>
    <scope>NUCLEOTIDE SEQUENCE</scope>
    <source>
        <strain evidence="4">CBS 130266</strain>
    </source>
</reference>
<comment type="caution">
    <text evidence="4">The sequence shown here is derived from an EMBL/GenBank/DDBJ whole genome shotgun (WGS) entry which is preliminary data.</text>
</comment>
<dbReference type="InterPro" id="IPR054464">
    <property type="entry name" value="ULD_fung"/>
</dbReference>
<dbReference type="OrthoDB" id="3045089at2759"/>
<evidence type="ECO:0000313" key="4">
    <source>
        <dbReference type="EMBL" id="KAF2432595.1"/>
    </source>
</evidence>
<dbReference type="Pfam" id="PF17111">
    <property type="entry name" value="PigL_N"/>
    <property type="match status" value="1"/>
</dbReference>
<feature type="domain" description="Azaphilone pigments biosynthesis cluster protein L N-terminal" evidence="2">
    <location>
        <begin position="20"/>
        <end position="192"/>
    </location>
</feature>
<feature type="domain" description="Ubiquitin-like" evidence="3">
    <location>
        <begin position="226"/>
        <end position="309"/>
    </location>
</feature>
<name>A0A9P4NUN8_9PEZI</name>
<protein>
    <recommendedName>
        <fullName evidence="6">Fungal N-terminal domain-containing protein</fullName>
    </recommendedName>
</protein>
<evidence type="ECO:0000313" key="5">
    <source>
        <dbReference type="Proteomes" id="UP000800235"/>
    </source>
</evidence>
<proteinExistence type="predicted"/>
<keyword evidence="5" id="KW-1185">Reference proteome</keyword>
<dbReference type="PANTHER" id="PTHR38886:SF1">
    <property type="entry name" value="NACHT-NTPASE AND P-LOOP NTPASES N-TERMINAL DOMAIN-CONTAINING PROTEIN"/>
    <property type="match status" value="1"/>
</dbReference>
<gene>
    <name evidence="4" type="ORF">EJ08DRAFT_585341</name>
</gene>
<dbReference type="EMBL" id="MU007025">
    <property type="protein sequence ID" value="KAF2432595.1"/>
    <property type="molecule type" value="Genomic_DNA"/>
</dbReference>